<reference evidence="4" key="1">
    <citation type="submission" date="2016-10" db="EMBL/GenBank/DDBJ databases">
        <authorList>
            <person name="Varghese N."/>
            <person name="Submissions S."/>
        </authorList>
    </citation>
    <scope>NUCLEOTIDE SEQUENCE [LARGE SCALE GENOMIC DNA]</scope>
    <source>
        <strain evidence="4">DSM 17934</strain>
    </source>
</reference>
<gene>
    <name evidence="3" type="ORF">SAMN05660918_1765</name>
</gene>
<dbReference type="EMBL" id="FNYA01000003">
    <property type="protein sequence ID" value="SEI83590.1"/>
    <property type="molecule type" value="Genomic_DNA"/>
</dbReference>
<evidence type="ECO:0000313" key="3">
    <source>
        <dbReference type="EMBL" id="SEI83590.1"/>
    </source>
</evidence>
<name>A0A1H6U5E1_9FLAO</name>
<dbReference type="STRING" id="402734.SAMN05660918_1765"/>
<feature type="coiled-coil region" evidence="1">
    <location>
        <begin position="96"/>
        <end position="126"/>
    </location>
</feature>
<evidence type="ECO:0008006" key="5">
    <source>
        <dbReference type="Google" id="ProtNLM"/>
    </source>
</evidence>
<feature type="transmembrane region" description="Helical" evidence="2">
    <location>
        <begin position="12"/>
        <end position="29"/>
    </location>
</feature>
<evidence type="ECO:0000256" key="1">
    <source>
        <dbReference type="SAM" id="Coils"/>
    </source>
</evidence>
<evidence type="ECO:0000313" key="4">
    <source>
        <dbReference type="Proteomes" id="UP000199702"/>
    </source>
</evidence>
<sequence>MSSNRNNSSYKLIILALSIFLLIVLFKSYKDNKSSNELQANLKQESLLTQNQLSEVIEKYDSVSMMYNNFDDSFSNVDAKTTEIKSAKAQENFKTLSDLNKQIETIKDSINLLKEKLQQIEKLKSLVKPEEKKAIIGKNTFSSSTKFEVTNLQVKGVKFLTDNTTSNKAKAIEQIRVCFTIDKNDAIAEGEKELFVQVINPKNDIVSVEGLIHEKNNTILKYSKLAKFDYKQQITDVCCYVDLEKNKTYKGRYIVNLYSGTTKISSTIFNYN</sequence>
<proteinExistence type="predicted"/>
<dbReference type="AlphaFoldDB" id="A0A1H6U5E1"/>
<dbReference type="Proteomes" id="UP000199702">
    <property type="component" value="Unassembled WGS sequence"/>
</dbReference>
<keyword evidence="2" id="KW-0472">Membrane</keyword>
<keyword evidence="2" id="KW-0812">Transmembrane</keyword>
<dbReference type="RefSeq" id="WP_091311699.1">
    <property type="nucleotide sequence ID" value="NZ_CBCSJU010000007.1"/>
</dbReference>
<protein>
    <recommendedName>
        <fullName evidence="5">Chromosome partitioning protein ParA</fullName>
    </recommendedName>
</protein>
<keyword evidence="4" id="KW-1185">Reference proteome</keyword>
<keyword evidence="1" id="KW-0175">Coiled coil</keyword>
<accession>A0A1H6U5E1</accession>
<dbReference type="OrthoDB" id="1115172at2"/>
<evidence type="ECO:0000256" key="2">
    <source>
        <dbReference type="SAM" id="Phobius"/>
    </source>
</evidence>
<keyword evidence="2" id="KW-1133">Transmembrane helix</keyword>
<organism evidence="3 4">
    <name type="scientific">Flavobacterium terrigena</name>
    <dbReference type="NCBI Taxonomy" id="402734"/>
    <lineage>
        <taxon>Bacteria</taxon>
        <taxon>Pseudomonadati</taxon>
        <taxon>Bacteroidota</taxon>
        <taxon>Flavobacteriia</taxon>
        <taxon>Flavobacteriales</taxon>
        <taxon>Flavobacteriaceae</taxon>
        <taxon>Flavobacterium</taxon>
    </lineage>
</organism>